<dbReference type="AlphaFoldDB" id="A0A7L4D7G8"/>
<keyword evidence="1" id="KW-0472">Membrane</keyword>
<keyword evidence="4" id="KW-1185">Reference proteome</keyword>
<keyword evidence="1" id="KW-1133">Transmembrane helix</keyword>
<dbReference type="OrthoDB" id="9939598at2759"/>
<dbReference type="PANTHER" id="PTHR15446:SF2">
    <property type="entry name" value="UROPLAKIN-3B-LIKE PROTEIN 1-RELATED"/>
    <property type="match status" value="1"/>
</dbReference>
<evidence type="ECO:0000313" key="4">
    <source>
        <dbReference type="Proteomes" id="UP000541249"/>
    </source>
</evidence>
<gene>
    <name evidence="3" type="primary">Upk3bl1</name>
    <name evidence="3" type="ORF">EURGUL_R04851</name>
</gene>
<feature type="transmembrane region" description="Helical" evidence="1">
    <location>
        <begin position="189"/>
        <end position="214"/>
    </location>
</feature>
<dbReference type="EMBL" id="VZZY01008916">
    <property type="protein sequence ID" value="NXW57747.1"/>
    <property type="molecule type" value="Genomic_DNA"/>
</dbReference>
<comment type="caution">
    <text evidence="3">The sequence shown here is derived from an EMBL/GenBank/DDBJ whole genome shotgun (WGS) entry which is preliminary data.</text>
</comment>
<name>A0A7L4D7G8_9AVES</name>
<feature type="chain" id="PRO_5029915404" evidence="2">
    <location>
        <begin position="18"/>
        <end position="248"/>
    </location>
</feature>
<dbReference type="GO" id="GO:0016020">
    <property type="term" value="C:membrane"/>
    <property type="evidence" value="ECO:0007669"/>
    <property type="project" value="TreeGrafter"/>
</dbReference>
<dbReference type="Proteomes" id="UP000541249">
    <property type="component" value="Unassembled WGS sequence"/>
</dbReference>
<organism evidence="3 4">
    <name type="scientific">Eurystomus gularis</name>
    <dbReference type="NCBI Taxonomy" id="325343"/>
    <lineage>
        <taxon>Eukaryota</taxon>
        <taxon>Metazoa</taxon>
        <taxon>Chordata</taxon>
        <taxon>Craniata</taxon>
        <taxon>Vertebrata</taxon>
        <taxon>Euteleostomi</taxon>
        <taxon>Archelosauria</taxon>
        <taxon>Archosauria</taxon>
        <taxon>Dinosauria</taxon>
        <taxon>Saurischia</taxon>
        <taxon>Theropoda</taxon>
        <taxon>Coelurosauria</taxon>
        <taxon>Aves</taxon>
        <taxon>Neognathae</taxon>
        <taxon>Neoaves</taxon>
        <taxon>Telluraves</taxon>
        <taxon>Coraciimorphae</taxon>
        <taxon>Coraciiformes</taxon>
        <taxon>Coraciidae</taxon>
        <taxon>Eurystomus</taxon>
    </lineage>
</organism>
<reference evidence="3 4" key="1">
    <citation type="submission" date="2019-09" db="EMBL/GenBank/DDBJ databases">
        <title>Bird 10,000 Genomes (B10K) Project - Family phase.</title>
        <authorList>
            <person name="Zhang G."/>
        </authorList>
    </citation>
    <scope>NUCLEOTIDE SEQUENCE [LARGE SCALE GENOMIC DNA]</scope>
    <source>
        <strain evidence="3">B10K-DU-002-51</strain>
        <tissue evidence="3">Muscle</tissue>
    </source>
</reference>
<evidence type="ECO:0000256" key="2">
    <source>
        <dbReference type="SAM" id="SignalP"/>
    </source>
</evidence>
<feature type="non-terminal residue" evidence="3">
    <location>
        <position position="1"/>
    </location>
</feature>
<protein>
    <submittedName>
        <fullName evidence="3">UPK3L protein</fullName>
    </submittedName>
</protein>
<accession>A0A7L4D7G8</accession>
<evidence type="ECO:0000256" key="1">
    <source>
        <dbReference type="SAM" id="Phobius"/>
    </source>
</evidence>
<keyword evidence="1" id="KW-0812">Transmembrane</keyword>
<sequence length="248" mass="26429">TRTMVPLLLMLLATAHGQVKLGYKPKLASSDLGGLRTTSTFVLEQPHCVFDKYPNADIWLVVAVPEAVPNFNNSVGPGTPERAFQEFPTNALAYMTLNTTLLNYACPKPPGELTVLRVGSETSCAKNNLRPTCNGPLPSPGPYRVKFLALEDSEPTAETDWSKPITLRTGTAAGPSSIPVTGSGHSGGMIALTAILSILFAVLLAGLLAMLVFWGSDACGGSSTFSKPETVSVRRYNTHHVYDQPAAR</sequence>
<evidence type="ECO:0000313" key="3">
    <source>
        <dbReference type="EMBL" id="NXW57747.1"/>
    </source>
</evidence>
<dbReference type="InterPro" id="IPR024831">
    <property type="entry name" value="Uroplakin-3"/>
</dbReference>
<feature type="signal peptide" evidence="2">
    <location>
        <begin position="1"/>
        <end position="17"/>
    </location>
</feature>
<keyword evidence="2" id="KW-0732">Signal</keyword>
<feature type="non-terminal residue" evidence="3">
    <location>
        <position position="248"/>
    </location>
</feature>
<dbReference type="PANTHER" id="PTHR15446">
    <property type="entry name" value="UROPLAKIN III"/>
    <property type="match status" value="1"/>
</dbReference>
<proteinExistence type="predicted"/>